<evidence type="ECO:0000256" key="3">
    <source>
        <dbReference type="ARBA" id="ARBA00022723"/>
    </source>
</evidence>
<sequence length="381" mass="41969">MTNLQNPLESLKRGQWFKLICGASYQDVAAIRNLSLVYGLAGADCIDVAADLAVVRAACEGIYISQSVASTGLGSRPWLMVSLNDGQDPHFRKAWFDGQQCPSTCLRPCERVCPADAILPIPNGKVETALEVLTERCYGCGRCLPVCPQNLIEEHAFTVSSSDIIPNLISYVDAIEIHTQVGRQKEFEKLWQQLSPYIPQLKLVAVSCPDHEPNSNAIVDYLNQLYPLMRPKPNQLLWQTDGRPMSGDIGKGTTRATIRLAQKVLNARLPGYVQLAGGTNNYTMAKLRSLNLIKESHQPIDGDQVASQAIHGIAYGSYARQLVNLGDGHLETKPKQLWHQVSLARDLVSQIKPDVHNIPHVSQFLKQQDHLPQASAATIPP</sequence>
<dbReference type="Pfam" id="PF12617">
    <property type="entry name" value="LdpA_C"/>
    <property type="match status" value="1"/>
</dbReference>
<keyword evidence="3" id="KW-0479">Metal-binding</keyword>
<keyword evidence="5" id="KW-0411">Iron-sulfur</keyword>
<dbReference type="NCBIfam" id="NF045992">
    <property type="entry name" value="CircClkLdpA"/>
    <property type="match status" value="1"/>
</dbReference>
<evidence type="ECO:0000259" key="6">
    <source>
        <dbReference type="PROSITE" id="PS51379"/>
    </source>
</evidence>
<dbReference type="Pfam" id="PF25160">
    <property type="entry name" value="LdpA_Fe-S-bd"/>
    <property type="match status" value="1"/>
</dbReference>
<keyword evidence="8" id="KW-1185">Reference proteome</keyword>
<dbReference type="RefSeq" id="WP_215608428.1">
    <property type="nucleotide sequence ID" value="NZ_JADOES010000011.1"/>
</dbReference>
<dbReference type="AlphaFoldDB" id="A0A947GH81"/>
<dbReference type="InterPro" id="IPR057431">
    <property type="entry name" value="LdpA_Fe-S-bd"/>
</dbReference>
<dbReference type="GO" id="GO:0051539">
    <property type="term" value="F:4 iron, 4 sulfur cluster binding"/>
    <property type="evidence" value="ECO:0007669"/>
    <property type="project" value="UniProtKB-KW"/>
</dbReference>
<dbReference type="InterPro" id="IPR050157">
    <property type="entry name" value="PSI_iron-sulfur_center"/>
</dbReference>
<dbReference type="EMBL" id="JADOES010000011">
    <property type="protein sequence ID" value="MBT9315355.1"/>
    <property type="molecule type" value="Genomic_DNA"/>
</dbReference>
<dbReference type="Gene3D" id="3.30.70.20">
    <property type="match status" value="1"/>
</dbReference>
<accession>A0A947GH81</accession>
<comment type="caution">
    <text evidence="7">The sequence shown here is derived from an EMBL/GenBank/DDBJ whole genome shotgun (WGS) entry which is preliminary data.</text>
</comment>
<dbReference type="PANTHER" id="PTHR24960">
    <property type="entry name" value="PHOTOSYSTEM I IRON-SULFUR CENTER-RELATED"/>
    <property type="match status" value="1"/>
</dbReference>
<keyword evidence="2" id="KW-0004">4Fe-4S</keyword>
<dbReference type="PROSITE" id="PS00198">
    <property type="entry name" value="4FE4S_FER_1"/>
    <property type="match status" value="1"/>
</dbReference>
<reference evidence="7" key="1">
    <citation type="submission" date="2020-11" db="EMBL/GenBank/DDBJ databases">
        <authorList>
            <person name="Konstantinou D."/>
            <person name="Gkelis S."/>
            <person name="Popin R."/>
            <person name="Fewer D."/>
            <person name="Sivonen K."/>
        </authorList>
    </citation>
    <scope>NUCLEOTIDE SEQUENCE</scope>
    <source>
        <strain evidence="7">TAU-MAC 1115</strain>
    </source>
</reference>
<dbReference type="InterPro" id="IPR017896">
    <property type="entry name" value="4Fe4S_Fe-S-bd"/>
</dbReference>
<proteinExistence type="predicted"/>
<evidence type="ECO:0000313" key="8">
    <source>
        <dbReference type="Proteomes" id="UP000717364"/>
    </source>
</evidence>
<dbReference type="GO" id="GO:0046872">
    <property type="term" value="F:metal ion binding"/>
    <property type="evidence" value="ECO:0007669"/>
    <property type="project" value="UniProtKB-KW"/>
</dbReference>
<evidence type="ECO:0000256" key="2">
    <source>
        <dbReference type="ARBA" id="ARBA00022485"/>
    </source>
</evidence>
<protein>
    <submittedName>
        <fullName evidence="7">4Fe-4S binding protein</fullName>
    </submittedName>
</protein>
<dbReference type="InterPro" id="IPR017900">
    <property type="entry name" value="4Fe4S_Fe_S_CS"/>
</dbReference>
<name>A0A947GH81_9CYAN</name>
<dbReference type="PROSITE" id="PS51379">
    <property type="entry name" value="4FE4S_FER_2"/>
    <property type="match status" value="2"/>
</dbReference>
<dbReference type="PANTHER" id="PTHR24960:SF79">
    <property type="entry name" value="PHOTOSYSTEM I IRON-SULFUR CENTER"/>
    <property type="match status" value="1"/>
</dbReference>
<feature type="domain" description="4Fe-4S ferredoxin-type" evidence="6">
    <location>
        <begin position="92"/>
        <end position="123"/>
    </location>
</feature>
<evidence type="ECO:0000256" key="1">
    <source>
        <dbReference type="ARBA" id="ARBA00001966"/>
    </source>
</evidence>
<reference evidence="7" key="2">
    <citation type="journal article" date="2021" name="Mar. Drugs">
        <title>Genome Reduction and Secondary Metabolism of the Marine Sponge-Associated Cyanobacterium Leptothoe.</title>
        <authorList>
            <person name="Konstantinou D."/>
            <person name="Popin R.V."/>
            <person name="Fewer D.P."/>
            <person name="Sivonen K."/>
            <person name="Gkelis S."/>
        </authorList>
    </citation>
    <scope>NUCLEOTIDE SEQUENCE</scope>
    <source>
        <strain evidence="7">TAU-MAC 1115</strain>
    </source>
</reference>
<gene>
    <name evidence="7" type="ORF">IXB50_07945</name>
</gene>
<keyword evidence="4" id="KW-0408">Iron</keyword>
<evidence type="ECO:0000313" key="7">
    <source>
        <dbReference type="EMBL" id="MBT9315355.1"/>
    </source>
</evidence>
<evidence type="ECO:0000256" key="4">
    <source>
        <dbReference type="ARBA" id="ARBA00023004"/>
    </source>
</evidence>
<evidence type="ECO:0000256" key="5">
    <source>
        <dbReference type="ARBA" id="ARBA00023014"/>
    </source>
</evidence>
<dbReference type="InterPro" id="IPR021039">
    <property type="entry name" value="Fe-S-bd_prot_LdpA_C"/>
</dbReference>
<feature type="domain" description="4Fe-4S ferredoxin-type" evidence="6">
    <location>
        <begin position="128"/>
        <end position="157"/>
    </location>
</feature>
<dbReference type="Proteomes" id="UP000717364">
    <property type="component" value="Unassembled WGS sequence"/>
</dbReference>
<organism evidence="7 8">
    <name type="scientific">Leptothoe spongobia TAU-MAC 1115</name>
    <dbReference type="NCBI Taxonomy" id="1967444"/>
    <lineage>
        <taxon>Bacteria</taxon>
        <taxon>Bacillati</taxon>
        <taxon>Cyanobacteriota</taxon>
        <taxon>Cyanophyceae</taxon>
        <taxon>Nodosilineales</taxon>
        <taxon>Cymatolegaceae</taxon>
        <taxon>Leptothoe</taxon>
        <taxon>Leptothoe spongobia</taxon>
    </lineage>
</organism>
<dbReference type="SUPFAM" id="SSF54862">
    <property type="entry name" value="4Fe-4S ferredoxins"/>
    <property type="match status" value="1"/>
</dbReference>
<comment type="cofactor">
    <cofactor evidence="1">
        <name>[4Fe-4S] cluster</name>
        <dbReference type="ChEBI" id="CHEBI:49883"/>
    </cofactor>
</comment>